<evidence type="ECO:0000256" key="5">
    <source>
        <dbReference type="ARBA" id="ARBA00023274"/>
    </source>
</evidence>
<evidence type="ECO:0000256" key="4">
    <source>
        <dbReference type="ARBA" id="ARBA00022980"/>
    </source>
</evidence>
<organism evidence="8 9">
    <name type="scientific">Candidatus Shapirobacteria bacterium CG09_land_8_20_14_0_10_39_12</name>
    <dbReference type="NCBI Taxonomy" id="1974885"/>
    <lineage>
        <taxon>Bacteria</taxon>
        <taxon>Candidatus Shapironibacteriota</taxon>
    </lineage>
</organism>
<dbReference type="InterPro" id="IPR020814">
    <property type="entry name" value="Ribosomal_S6_plastid/chlpt"/>
</dbReference>
<dbReference type="NCBIfam" id="TIGR00166">
    <property type="entry name" value="S6"/>
    <property type="match status" value="1"/>
</dbReference>
<keyword evidence="5 7" id="KW-0687">Ribonucleoprotein</keyword>
<dbReference type="InterPro" id="IPR020815">
    <property type="entry name" value="Ribosomal_bS6_CS"/>
</dbReference>
<dbReference type="SUPFAM" id="SSF54995">
    <property type="entry name" value="Ribosomal protein S6"/>
    <property type="match status" value="1"/>
</dbReference>
<protein>
    <recommendedName>
        <fullName evidence="6 7">Small ribosomal subunit protein bS6</fullName>
    </recommendedName>
</protein>
<dbReference type="PANTHER" id="PTHR21011:SF1">
    <property type="entry name" value="SMALL RIBOSOMAL SUBUNIT PROTEIN BS6M"/>
    <property type="match status" value="1"/>
</dbReference>
<evidence type="ECO:0000256" key="3">
    <source>
        <dbReference type="ARBA" id="ARBA00022884"/>
    </source>
</evidence>
<dbReference type="InterPro" id="IPR000529">
    <property type="entry name" value="Ribosomal_bS6"/>
</dbReference>
<dbReference type="Proteomes" id="UP000230775">
    <property type="component" value="Unassembled WGS sequence"/>
</dbReference>
<name>A0A2H0WQA7_9BACT</name>
<evidence type="ECO:0000313" key="9">
    <source>
        <dbReference type="Proteomes" id="UP000230775"/>
    </source>
</evidence>
<sequence>MERKYDLVVILDPDLKTEEQEKLLAKIKKLVAEAKGEISGTKEWGKKELAYPIAKRSFGIFVEMNLSLPASQTPSFRQKLQTEEKIVRYLLVNSG</sequence>
<keyword evidence="2 7" id="KW-0699">rRNA-binding</keyword>
<dbReference type="GO" id="GO:0003735">
    <property type="term" value="F:structural constituent of ribosome"/>
    <property type="evidence" value="ECO:0007669"/>
    <property type="project" value="InterPro"/>
</dbReference>
<comment type="similarity">
    <text evidence="1 7">Belongs to the bacterial ribosomal protein bS6 family.</text>
</comment>
<dbReference type="PROSITE" id="PS01048">
    <property type="entry name" value="RIBOSOMAL_S6"/>
    <property type="match status" value="1"/>
</dbReference>
<evidence type="ECO:0000256" key="1">
    <source>
        <dbReference type="ARBA" id="ARBA00009512"/>
    </source>
</evidence>
<evidence type="ECO:0000313" key="8">
    <source>
        <dbReference type="EMBL" id="PIS14811.1"/>
    </source>
</evidence>
<dbReference type="HAMAP" id="MF_00360">
    <property type="entry name" value="Ribosomal_bS6"/>
    <property type="match status" value="1"/>
</dbReference>
<evidence type="ECO:0000256" key="7">
    <source>
        <dbReference type="HAMAP-Rule" id="MF_00360"/>
    </source>
</evidence>
<dbReference type="Pfam" id="PF01250">
    <property type="entry name" value="Ribosomal_S6"/>
    <property type="match status" value="1"/>
</dbReference>
<dbReference type="Gene3D" id="3.30.70.60">
    <property type="match status" value="1"/>
</dbReference>
<dbReference type="AlphaFoldDB" id="A0A2H0WQA7"/>
<comment type="function">
    <text evidence="7">Binds together with bS18 to 16S ribosomal RNA.</text>
</comment>
<dbReference type="GO" id="GO:0070181">
    <property type="term" value="F:small ribosomal subunit rRNA binding"/>
    <property type="evidence" value="ECO:0007669"/>
    <property type="project" value="TreeGrafter"/>
</dbReference>
<dbReference type="GO" id="GO:0005840">
    <property type="term" value="C:ribosome"/>
    <property type="evidence" value="ECO:0007669"/>
    <property type="project" value="UniProtKB-KW"/>
</dbReference>
<keyword evidence="3 7" id="KW-0694">RNA-binding</keyword>
<reference evidence="9" key="1">
    <citation type="submission" date="2017-09" db="EMBL/GenBank/DDBJ databases">
        <title>Depth-based differentiation of microbial function through sediment-hosted aquifers and enrichment of novel symbionts in the deep terrestrial subsurface.</title>
        <authorList>
            <person name="Probst A.J."/>
            <person name="Ladd B."/>
            <person name="Jarett J.K."/>
            <person name="Geller-Mcgrath D.E."/>
            <person name="Sieber C.M.K."/>
            <person name="Emerson J.B."/>
            <person name="Anantharaman K."/>
            <person name="Thomas B.C."/>
            <person name="Malmstrom R."/>
            <person name="Stieglmeier M."/>
            <person name="Klingl A."/>
            <person name="Woyke T."/>
            <person name="Ryan C.M."/>
            <person name="Banfield J.F."/>
        </authorList>
    </citation>
    <scope>NUCLEOTIDE SEQUENCE [LARGE SCALE GENOMIC DNA]</scope>
</reference>
<dbReference type="GO" id="GO:1990904">
    <property type="term" value="C:ribonucleoprotein complex"/>
    <property type="evidence" value="ECO:0007669"/>
    <property type="project" value="UniProtKB-KW"/>
</dbReference>
<gene>
    <name evidence="7 8" type="primary">rpsF</name>
    <name evidence="8" type="ORF">COT64_00680</name>
</gene>
<accession>A0A2H0WQA7</accession>
<comment type="caution">
    <text evidence="8">The sequence shown here is derived from an EMBL/GenBank/DDBJ whole genome shotgun (WGS) entry which is preliminary data.</text>
</comment>
<keyword evidence="4 7" id="KW-0689">Ribosomal protein</keyword>
<dbReference type="EMBL" id="PEZI01000015">
    <property type="protein sequence ID" value="PIS14811.1"/>
    <property type="molecule type" value="Genomic_DNA"/>
</dbReference>
<evidence type="ECO:0000256" key="6">
    <source>
        <dbReference type="ARBA" id="ARBA00035294"/>
    </source>
</evidence>
<dbReference type="GO" id="GO:0006412">
    <property type="term" value="P:translation"/>
    <property type="evidence" value="ECO:0007669"/>
    <property type="project" value="UniProtKB-UniRule"/>
</dbReference>
<evidence type="ECO:0000256" key="2">
    <source>
        <dbReference type="ARBA" id="ARBA00022730"/>
    </source>
</evidence>
<proteinExistence type="inferred from homology"/>
<dbReference type="GO" id="GO:0005737">
    <property type="term" value="C:cytoplasm"/>
    <property type="evidence" value="ECO:0007669"/>
    <property type="project" value="UniProtKB-ARBA"/>
</dbReference>
<dbReference type="InterPro" id="IPR014717">
    <property type="entry name" value="Transl_elong_EF1B/ribsomal_bS6"/>
</dbReference>
<dbReference type="CDD" id="cd00473">
    <property type="entry name" value="bS6"/>
    <property type="match status" value="1"/>
</dbReference>
<dbReference type="PANTHER" id="PTHR21011">
    <property type="entry name" value="MITOCHONDRIAL 28S RIBOSOMAL PROTEIN S6"/>
    <property type="match status" value="1"/>
</dbReference>
<dbReference type="InterPro" id="IPR035980">
    <property type="entry name" value="Ribosomal_bS6_sf"/>
</dbReference>